<evidence type="ECO:0000256" key="1">
    <source>
        <dbReference type="SAM" id="Phobius"/>
    </source>
</evidence>
<organism evidence="2 3">
    <name type="scientific">Aeromicrobium ginsengisoli</name>
    <dbReference type="NCBI Taxonomy" id="363867"/>
    <lineage>
        <taxon>Bacteria</taxon>
        <taxon>Bacillati</taxon>
        <taxon>Actinomycetota</taxon>
        <taxon>Actinomycetes</taxon>
        <taxon>Propionibacteriales</taxon>
        <taxon>Nocardioidaceae</taxon>
        <taxon>Aeromicrobium</taxon>
    </lineage>
</organism>
<evidence type="ECO:0000313" key="2">
    <source>
        <dbReference type="EMBL" id="KAA1397771.1"/>
    </source>
</evidence>
<keyword evidence="1" id="KW-0472">Membrane</keyword>
<keyword evidence="3" id="KW-1185">Reference proteome</keyword>
<dbReference type="AlphaFoldDB" id="A0A5M4FFY1"/>
<dbReference type="Proteomes" id="UP000380867">
    <property type="component" value="Unassembled WGS sequence"/>
</dbReference>
<proteinExistence type="predicted"/>
<reference evidence="2" key="1">
    <citation type="submission" date="2019-09" db="EMBL/GenBank/DDBJ databases">
        <authorList>
            <person name="Li J."/>
        </authorList>
    </citation>
    <scope>NUCLEOTIDE SEQUENCE [LARGE SCALE GENOMIC DNA]</scope>
    <source>
        <strain evidence="2">JCM 14732</strain>
    </source>
</reference>
<sequence length="96" mass="9699">MIRSELTAQLAAVCPKAPPGAQTYVNDITGYIQWGVLAIFGAGVLVAIGAVAAGRMFGMPHASKVGIISAVVVFFAAIAYMVVPAMIDGVTGSGCV</sequence>
<accession>A0A5M4FFY1</accession>
<keyword evidence="1" id="KW-1133">Transmembrane helix</keyword>
<dbReference type="RefSeq" id="WP_149689216.1">
    <property type="nucleotide sequence ID" value="NZ_SDPQ02000002.1"/>
</dbReference>
<protein>
    <submittedName>
        <fullName evidence="2">Uncharacterized protein</fullName>
    </submittedName>
</protein>
<dbReference type="EMBL" id="SDPQ02000002">
    <property type="protein sequence ID" value="KAA1397771.1"/>
    <property type="molecule type" value="Genomic_DNA"/>
</dbReference>
<name>A0A5M4FFY1_9ACTN</name>
<keyword evidence="1" id="KW-0812">Transmembrane</keyword>
<feature type="transmembrane region" description="Helical" evidence="1">
    <location>
        <begin position="31"/>
        <end position="53"/>
    </location>
</feature>
<dbReference type="OrthoDB" id="3787642at2"/>
<gene>
    <name evidence="2" type="ORF">ESP70_010515</name>
</gene>
<feature type="transmembrane region" description="Helical" evidence="1">
    <location>
        <begin position="65"/>
        <end position="87"/>
    </location>
</feature>
<evidence type="ECO:0000313" key="3">
    <source>
        <dbReference type="Proteomes" id="UP000380867"/>
    </source>
</evidence>
<comment type="caution">
    <text evidence="2">The sequence shown here is derived from an EMBL/GenBank/DDBJ whole genome shotgun (WGS) entry which is preliminary data.</text>
</comment>